<organism evidence="8 9">
    <name type="scientific">Bifidobacterium longum</name>
    <dbReference type="NCBI Taxonomy" id="216816"/>
    <lineage>
        <taxon>Bacteria</taxon>
        <taxon>Bacillati</taxon>
        <taxon>Actinomycetota</taxon>
        <taxon>Actinomycetes</taxon>
        <taxon>Bifidobacteriales</taxon>
        <taxon>Bifidobacteriaceae</taxon>
        <taxon>Bifidobacterium</taxon>
    </lineage>
</organism>
<dbReference type="PANTHER" id="PTHR10629">
    <property type="entry name" value="CYTOSINE-SPECIFIC METHYLTRANSFERASE"/>
    <property type="match status" value="1"/>
</dbReference>
<dbReference type="PROSITE" id="PS00095">
    <property type="entry name" value="C5_MTASE_2"/>
    <property type="match status" value="1"/>
</dbReference>
<keyword evidence="2 5" id="KW-0808">Transferase</keyword>
<dbReference type="PRINTS" id="PR00105">
    <property type="entry name" value="C5METTRFRASE"/>
</dbReference>
<dbReference type="GO" id="GO:0003677">
    <property type="term" value="F:DNA binding"/>
    <property type="evidence" value="ECO:0007669"/>
    <property type="project" value="TreeGrafter"/>
</dbReference>
<dbReference type="Proteomes" id="UP000257074">
    <property type="component" value="Unassembled WGS sequence"/>
</dbReference>
<gene>
    <name evidence="8" type="ORF">CE169_07025</name>
</gene>
<dbReference type="Gene3D" id="3.90.120.10">
    <property type="entry name" value="DNA Methylase, subunit A, domain 2"/>
    <property type="match status" value="1"/>
</dbReference>
<dbReference type="InterPro" id="IPR029063">
    <property type="entry name" value="SAM-dependent_MTases_sf"/>
</dbReference>
<dbReference type="RefSeq" id="WP_081040206.1">
    <property type="nucleotide sequence ID" value="NZ_CP013673.1"/>
</dbReference>
<dbReference type="Pfam" id="PF00145">
    <property type="entry name" value="DNA_methylase"/>
    <property type="match status" value="2"/>
</dbReference>
<dbReference type="InterPro" id="IPR018117">
    <property type="entry name" value="C5_DNA_meth_AS"/>
</dbReference>
<evidence type="ECO:0000313" key="9">
    <source>
        <dbReference type="Proteomes" id="UP000257074"/>
    </source>
</evidence>
<dbReference type="InterPro" id="IPR031303">
    <property type="entry name" value="C5_meth_CS"/>
</dbReference>
<proteinExistence type="inferred from homology"/>
<sequence>MMSQRVSSDKGEAKVTHGNAPTFIELFAGCGGLSLGLRSAGFQEVLANELSSMPAETFALNLMNVDMRSPEFQATKPENRKVLWIDPSSDDVSERLVDNPFERPETDMPELSGIDDFEGKLVVGDIRRLNTFIEKRGSALIHGEVDLVSGGPPCQSFSLAGRRELGNQRNQLPWEFAKFVDSQRPRMVLLENVEGILRPFKQDGETYYAWFEVCKAFANIGYVTCPMLVNARLAGVAQNRPRFIMLAIREDLADNLPDSVAAWFAQGHRLIDAIKAGNPVFDKEKWRYWNLTDFDADKAEGTVFDPLVAFRDSGRQRTVYDAIRDLQDENPPTRSKYVREINSTLGAYLDGGSKKMQNLKHPNSTPKVQARFRIYQVIANSPKSVGDEIKKIMRKQKTDISEETYETLLRSDLLGYGNGIPETPEQMVHYLEGMATRKFSQRALISTLPAPAALSIPDDVAHYCEPRTLSVREMARIQSFPDSFEFRGIATTGGERRRYQVPQYTQIGNAVPPLLGRALGKVVSSILALL</sequence>
<dbReference type="GO" id="GO:0044027">
    <property type="term" value="P:negative regulation of gene expression via chromosomal CpG island methylation"/>
    <property type="evidence" value="ECO:0007669"/>
    <property type="project" value="TreeGrafter"/>
</dbReference>
<dbReference type="PANTHER" id="PTHR10629:SF52">
    <property type="entry name" value="DNA (CYTOSINE-5)-METHYLTRANSFERASE 1"/>
    <property type="match status" value="1"/>
</dbReference>
<evidence type="ECO:0000256" key="6">
    <source>
        <dbReference type="RuleBase" id="RU000416"/>
    </source>
</evidence>
<accession>A0A3D8TYE4</accession>
<dbReference type="Gene3D" id="3.40.50.150">
    <property type="entry name" value="Vaccinia Virus protein VP39"/>
    <property type="match status" value="1"/>
</dbReference>
<dbReference type="EMBL" id="NJNR01000036">
    <property type="protein sequence ID" value="RDX07885.1"/>
    <property type="molecule type" value="Genomic_DNA"/>
</dbReference>
<dbReference type="NCBIfam" id="TIGR00675">
    <property type="entry name" value="dcm"/>
    <property type="match status" value="1"/>
</dbReference>
<evidence type="ECO:0000256" key="7">
    <source>
        <dbReference type="RuleBase" id="RU000417"/>
    </source>
</evidence>
<dbReference type="PROSITE" id="PS00094">
    <property type="entry name" value="C5_MTASE_1"/>
    <property type="match status" value="1"/>
</dbReference>
<comment type="catalytic activity">
    <reaction evidence="7">
        <text>a 2'-deoxycytidine in DNA + S-adenosyl-L-methionine = a 5-methyl-2'-deoxycytidine in DNA + S-adenosyl-L-homocysteine + H(+)</text>
        <dbReference type="Rhea" id="RHEA:13681"/>
        <dbReference type="Rhea" id="RHEA-COMP:11369"/>
        <dbReference type="Rhea" id="RHEA-COMP:11370"/>
        <dbReference type="ChEBI" id="CHEBI:15378"/>
        <dbReference type="ChEBI" id="CHEBI:57856"/>
        <dbReference type="ChEBI" id="CHEBI:59789"/>
        <dbReference type="ChEBI" id="CHEBI:85452"/>
        <dbReference type="ChEBI" id="CHEBI:85454"/>
        <dbReference type="EC" id="2.1.1.37"/>
    </reaction>
</comment>
<feature type="active site" evidence="5">
    <location>
        <position position="154"/>
    </location>
</feature>
<dbReference type="InterPro" id="IPR001525">
    <property type="entry name" value="C5_MeTfrase"/>
</dbReference>
<evidence type="ECO:0000256" key="2">
    <source>
        <dbReference type="ARBA" id="ARBA00022679"/>
    </source>
</evidence>
<reference evidence="8 9" key="1">
    <citation type="journal article" date="2017" name="Anaerobe">
        <title>Quantification, isolation and characterization of Bifidobacterium from the vaginal microbiomes of reproductive aged women.</title>
        <authorList>
            <person name="Freitas A.C."/>
            <person name="Hill J.E."/>
        </authorList>
    </citation>
    <scope>NUCLEOTIDE SEQUENCE [LARGE SCALE GENOMIC DNA]</scope>
    <source>
        <strain evidence="8 9">N6D05</strain>
    </source>
</reference>
<dbReference type="GO" id="GO:0003886">
    <property type="term" value="F:DNA (cytosine-5-)-methyltransferase activity"/>
    <property type="evidence" value="ECO:0007669"/>
    <property type="project" value="UniProtKB-EC"/>
</dbReference>
<comment type="similarity">
    <text evidence="5 6">Belongs to the class I-like SAM-binding methyltransferase superfamily. C5-methyltransferase family.</text>
</comment>
<keyword evidence="1 5" id="KW-0489">Methyltransferase</keyword>
<evidence type="ECO:0000256" key="1">
    <source>
        <dbReference type="ARBA" id="ARBA00022603"/>
    </source>
</evidence>
<evidence type="ECO:0000256" key="3">
    <source>
        <dbReference type="ARBA" id="ARBA00022691"/>
    </source>
</evidence>
<dbReference type="SUPFAM" id="SSF53335">
    <property type="entry name" value="S-adenosyl-L-methionine-dependent methyltransferases"/>
    <property type="match status" value="1"/>
</dbReference>
<evidence type="ECO:0000256" key="4">
    <source>
        <dbReference type="ARBA" id="ARBA00022747"/>
    </source>
</evidence>
<evidence type="ECO:0000256" key="5">
    <source>
        <dbReference type="PROSITE-ProRule" id="PRU01016"/>
    </source>
</evidence>
<dbReference type="AlphaFoldDB" id="A0A3D8TYE4"/>
<dbReference type="GO" id="GO:0009307">
    <property type="term" value="P:DNA restriction-modification system"/>
    <property type="evidence" value="ECO:0007669"/>
    <property type="project" value="UniProtKB-KW"/>
</dbReference>
<name>A0A3D8TYE4_BIFLN</name>
<evidence type="ECO:0000313" key="8">
    <source>
        <dbReference type="EMBL" id="RDX07885.1"/>
    </source>
</evidence>
<keyword evidence="3 5" id="KW-0949">S-adenosyl-L-methionine</keyword>
<dbReference type="EC" id="2.1.1.37" evidence="7"/>
<comment type="caution">
    <text evidence="8">The sequence shown here is derived from an EMBL/GenBank/DDBJ whole genome shotgun (WGS) entry which is preliminary data.</text>
</comment>
<keyword evidence="4" id="KW-0680">Restriction system</keyword>
<dbReference type="PROSITE" id="PS51679">
    <property type="entry name" value="SAM_MT_C5"/>
    <property type="match status" value="1"/>
</dbReference>
<protein>
    <recommendedName>
        <fullName evidence="7">Cytosine-specific methyltransferase</fullName>
        <ecNumber evidence="7">2.1.1.37</ecNumber>
    </recommendedName>
</protein>
<dbReference type="InterPro" id="IPR050390">
    <property type="entry name" value="C5-Methyltransferase"/>
</dbReference>
<dbReference type="GO" id="GO:0032259">
    <property type="term" value="P:methylation"/>
    <property type="evidence" value="ECO:0007669"/>
    <property type="project" value="UniProtKB-KW"/>
</dbReference>